<evidence type="ECO:0000313" key="10">
    <source>
        <dbReference type="EMBL" id="KAJ9657413.1"/>
    </source>
</evidence>
<keyword evidence="4" id="KW-0653">Protein transport</keyword>
<reference evidence="10" key="1">
    <citation type="submission" date="2022-10" db="EMBL/GenBank/DDBJ databases">
        <title>Culturing micro-colonial fungi from biological soil crusts in the Mojave desert and describing Neophaeococcomyces mojavensis, and introducing the new genera and species Taxawa tesnikishii.</title>
        <authorList>
            <person name="Kurbessoian T."/>
            <person name="Stajich J.E."/>
        </authorList>
    </citation>
    <scope>NUCLEOTIDE SEQUENCE</scope>
    <source>
        <strain evidence="10">TK_1</strain>
    </source>
</reference>
<evidence type="ECO:0000256" key="4">
    <source>
        <dbReference type="ARBA" id="ARBA00022927"/>
    </source>
</evidence>
<evidence type="ECO:0000256" key="9">
    <source>
        <dbReference type="SAM" id="MobiDB-lite"/>
    </source>
</evidence>
<evidence type="ECO:0000256" key="6">
    <source>
        <dbReference type="ARBA" id="ARBA00023132"/>
    </source>
</evidence>
<evidence type="ECO:0000256" key="7">
    <source>
        <dbReference type="ARBA" id="ARBA00023242"/>
    </source>
</evidence>
<dbReference type="PANTHER" id="PTHR13257:SF0">
    <property type="entry name" value="NUCLEAR PORE COMPLEX PROTEIN NUP88"/>
    <property type="match status" value="1"/>
</dbReference>
<sequence>MPRVLSYTPSWLSRPSPGFDLFAQSPAKNKTKARVPNGNGSSSEAPGPRRTIARRGTEVFVAVGNEIRWSDLVLLKEKGASDEDLRRSRSSRRRGSGSDAYGNDAHDDDYAEGAYRMLKVPVYGPITQLIISPREDYIAIVTSHTVHIAVLPDSSHLSALDSGPLKLKAFHLGPTTHVLEQAPIASVLWHPLGYQGRCLVTITKDAVVRLWEINREDRWSFDNPGLAIDLKKLANATSAEEDVRASTYGAGKGFSPDSVELEVASACFGGSGQLTTEYGWAPMTLWLAMTEGDVYALCPLLPNKWEWETHAEFSPYMHSLSLAIGAKLAMVSSDEGASDADTEMAEQQLQWISGIQDQNVLTTRGELGQDIVEVFTRPSKPGAVPKLQGPFQFDPEIEDDFEISDIRVIGLTSQDSDYDHENWEPGLPGAVVCLLTNNGKVHICLELDGIEGQWLPTGRNTAAFQDDGLLQSLTVLETIVLTSEPSDAVHASFTADMLSQELLFVTYSSGVHSLSLSPWLARLKEELANPSDEGALFRLSSLLSSTPTLVERPLRINPEYDTPAPIPAAIVLQDSDLGYLLLTSTGSSPVAALLEPPLWTLDPSTRLPDHPYEPDAPRDLQISEPRSAYQPPAVFYRDSALPKFIEQHVPAHRRPALKDEIKLSPATLDLLSQAHRILAAETHALGLAAADLFRRCERLVSEFGEQIARVAEVADRIERVTGEDEEEGDEEGDGAVGLANERIERRIERVRSRQGELEERFKRLRGRLMRVGGRELSVKEMNWAGEVESVAREVLAPEGEERSGVDREREGEAVLPWQRVEEVRRLVKDLVAQAKEAANEPGDTAAVPAVRVPSDFRKAKVAQVRELLDRETALVEAATEKLDRLSIAM</sequence>
<keyword evidence="5" id="KW-0811">Translocation</keyword>
<dbReference type="PANTHER" id="PTHR13257">
    <property type="entry name" value="NUCLEOPORIN NUP84-RELATED"/>
    <property type="match status" value="1"/>
</dbReference>
<evidence type="ECO:0000256" key="1">
    <source>
        <dbReference type="ARBA" id="ARBA00004567"/>
    </source>
</evidence>
<keyword evidence="11" id="KW-1185">Reference proteome</keyword>
<comment type="subcellular location">
    <subcellularLocation>
        <location evidence="1">Nucleus</location>
        <location evidence="1">Nuclear pore complex</location>
    </subcellularLocation>
</comment>
<organism evidence="10 11">
    <name type="scientific">Coniosporium apollinis</name>
    <dbReference type="NCBI Taxonomy" id="61459"/>
    <lineage>
        <taxon>Eukaryota</taxon>
        <taxon>Fungi</taxon>
        <taxon>Dikarya</taxon>
        <taxon>Ascomycota</taxon>
        <taxon>Pezizomycotina</taxon>
        <taxon>Dothideomycetes</taxon>
        <taxon>Dothideomycetes incertae sedis</taxon>
        <taxon>Coniosporium</taxon>
    </lineage>
</organism>
<keyword evidence="8" id="KW-0175">Coiled coil</keyword>
<dbReference type="InterPro" id="IPR037700">
    <property type="entry name" value="NUP88/NUP82"/>
</dbReference>
<keyword evidence="7" id="KW-0539">Nucleus</keyword>
<keyword evidence="3" id="KW-0509">mRNA transport</keyword>
<proteinExistence type="predicted"/>
<evidence type="ECO:0000313" key="11">
    <source>
        <dbReference type="Proteomes" id="UP001172684"/>
    </source>
</evidence>
<feature type="coiled-coil region" evidence="8">
    <location>
        <begin position="740"/>
        <end position="767"/>
    </location>
</feature>
<accession>A0ABQ9NH94</accession>
<feature type="region of interest" description="Disordered" evidence="9">
    <location>
        <begin position="22"/>
        <end position="51"/>
    </location>
</feature>
<dbReference type="SUPFAM" id="SSF82171">
    <property type="entry name" value="DPP6 N-terminal domain-like"/>
    <property type="match status" value="1"/>
</dbReference>
<evidence type="ECO:0000256" key="2">
    <source>
        <dbReference type="ARBA" id="ARBA00022448"/>
    </source>
</evidence>
<evidence type="ECO:0000256" key="3">
    <source>
        <dbReference type="ARBA" id="ARBA00022816"/>
    </source>
</evidence>
<evidence type="ECO:0008006" key="12">
    <source>
        <dbReference type="Google" id="ProtNLM"/>
    </source>
</evidence>
<comment type="caution">
    <text evidence="10">The sequence shown here is derived from an EMBL/GenBank/DDBJ whole genome shotgun (WGS) entry which is preliminary data.</text>
</comment>
<feature type="coiled-coil region" evidence="8">
    <location>
        <begin position="820"/>
        <end position="888"/>
    </location>
</feature>
<dbReference type="Proteomes" id="UP001172684">
    <property type="component" value="Unassembled WGS sequence"/>
</dbReference>
<evidence type="ECO:0000256" key="8">
    <source>
        <dbReference type="SAM" id="Coils"/>
    </source>
</evidence>
<keyword evidence="6" id="KW-0906">Nuclear pore complex</keyword>
<gene>
    <name evidence="10" type="ORF">H2201_008209</name>
</gene>
<name>A0ABQ9NH94_9PEZI</name>
<feature type="region of interest" description="Disordered" evidence="9">
    <location>
        <begin position="80"/>
        <end position="106"/>
    </location>
</feature>
<protein>
    <recommendedName>
        <fullName evidence="12">Nucleoporin Nup82</fullName>
    </recommendedName>
</protein>
<keyword evidence="2" id="KW-0813">Transport</keyword>
<evidence type="ECO:0000256" key="5">
    <source>
        <dbReference type="ARBA" id="ARBA00023010"/>
    </source>
</evidence>
<dbReference type="EMBL" id="JAPDRL010000101">
    <property type="protein sequence ID" value="KAJ9657413.1"/>
    <property type="molecule type" value="Genomic_DNA"/>
</dbReference>